<evidence type="ECO:0000256" key="14">
    <source>
        <dbReference type="SAM" id="Phobius"/>
    </source>
</evidence>
<dbReference type="EMBL" id="JAJJMA010010120">
    <property type="protein sequence ID" value="MCL7022321.1"/>
    <property type="molecule type" value="Genomic_DNA"/>
</dbReference>
<feature type="domain" description="RING-CH-type" evidence="15">
    <location>
        <begin position="18"/>
        <end position="79"/>
    </location>
</feature>
<evidence type="ECO:0000256" key="12">
    <source>
        <dbReference type="ARBA" id="ARBA00023136"/>
    </source>
</evidence>
<dbReference type="SUPFAM" id="SSF57850">
    <property type="entry name" value="RING/U-box"/>
    <property type="match status" value="1"/>
</dbReference>
<feature type="transmembrane region" description="Helical" evidence="14">
    <location>
        <begin position="233"/>
        <end position="261"/>
    </location>
</feature>
<feature type="transmembrane region" description="Helical" evidence="14">
    <location>
        <begin position="273"/>
        <end position="294"/>
    </location>
</feature>
<dbReference type="Proteomes" id="UP001177140">
    <property type="component" value="Unassembled WGS sequence"/>
</dbReference>
<proteinExistence type="predicted"/>
<keyword evidence="8" id="KW-0863">Zinc-finger</keyword>
<dbReference type="Pfam" id="PF12906">
    <property type="entry name" value="RINGv"/>
    <property type="match status" value="1"/>
</dbReference>
<keyword evidence="9" id="KW-0833">Ubl conjugation pathway</keyword>
<keyword evidence="17" id="KW-1185">Reference proteome</keyword>
<evidence type="ECO:0000256" key="6">
    <source>
        <dbReference type="ARBA" id="ARBA00022692"/>
    </source>
</evidence>
<name>A0AA41RPI6_PAPNU</name>
<evidence type="ECO:0000256" key="7">
    <source>
        <dbReference type="ARBA" id="ARBA00022723"/>
    </source>
</evidence>
<evidence type="ECO:0000256" key="1">
    <source>
        <dbReference type="ARBA" id="ARBA00000900"/>
    </source>
</evidence>
<comment type="caution">
    <text evidence="16">The sequence shown here is derived from an EMBL/GenBank/DDBJ whole genome shotgun (WGS) entry which is preliminary data.</text>
</comment>
<evidence type="ECO:0000256" key="3">
    <source>
        <dbReference type="ARBA" id="ARBA00004906"/>
    </source>
</evidence>
<keyword evidence="6 14" id="KW-0812">Transmembrane</keyword>
<dbReference type="GO" id="GO:0008270">
    <property type="term" value="F:zinc ion binding"/>
    <property type="evidence" value="ECO:0007669"/>
    <property type="project" value="UniProtKB-KW"/>
</dbReference>
<comment type="subcellular location">
    <subcellularLocation>
        <location evidence="2">Membrane</location>
        <topology evidence="2">Multi-pass membrane protein</topology>
    </subcellularLocation>
</comment>
<keyword evidence="10" id="KW-0862">Zinc</keyword>
<dbReference type="EC" id="2.3.2.27" evidence="4"/>
<evidence type="ECO:0000256" key="10">
    <source>
        <dbReference type="ARBA" id="ARBA00022833"/>
    </source>
</evidence>
<evidence type="ECO:0000256" key="8">
    <source>
        <dbReference type="ARBA" id="ARBA00022771"/>
    </source>
</evidence>
<keyword evidence="5" id="KW-0808">Transferase</keyword>
<feature type="region of interest" description="Disordered" evidence="13">
    <location>
        <begin position="158"/>
        <end position="191"/>
    </location>
</feature>
<keyword evidence="12 14" id="KW-0472">Membrane</keyword>
<evidence type="ECO:0000259" key="15">
    <source>
        <dbReference type="PROSITE" id="PS51292"/>
    </source>
</evidence>
<dbReference type="PANTHER" id="PTHR13145">
    <property type="entry name" value="SSM4 PROTEIN"/>
    <property type="match status" value="1"/>
</dbReference>
<dbReference type="GO" id="GO:0005789">
    <property type="term" value="C:endoplasmic reticulum membrane"/>
    <property type="evidence" value="ECO:0007669"/>
    <property type="project" value="TreeGrafter"/>
</dbReference>
<sequence length="597" mass="66719">MERGLETREIINKKEMVEEEEEARICRICHEPGDSENPLQYPRACTGSMKFVHPKCLLHWMKQQITFECEVCSISDSVCWLGSLSEVHELVNSHLSPITFIVDWLCGLVIGNALSVIASYGIDFITEDEAHVEIVPAPGDENENPNADEIVEDTGEPQDIAGVKNDDNVEDSGEPETIAGVRNDNNVEDTGEPETIAGLRNDDNFAVGLALLTSILKFALELILRWMTMTFRFHLPVGMTCIYLVACTICCMFINFALVFVPFSLGRIFYHSLSWCWFKALSIFMPFTKLALYIENNSLNNALHDVMDFSAEVQNDGLLSSGAETLSANSTGDALSSVSKSLLEYQTSGLYDIITLATGYMVILHVWQGIPISTIASKIRYYLIYPFFLIIHLGVLPLVYGWWLDIFIYLFEIHISTNCDQRVLRKEVQYFLQYLADPVHIILRVLIDAVQVQASQILYPMAVNGVLIVFLVYLPIALAMRLAPAIFPLNISVSDPFTEIPAVMLLLQMCLPYAVELRETVQALVHQWVTAVCYVLGLSGLLCTRPDNFGGQNDVNGERQQDRLHEDLVAAQDPNNNISTSQNFGAENYASDATANA</sequence>
<dbReference type="InterPro" id="IPR011016">
    <property type="entry name" value="Znf_RING-CH"/>
</dbReference>
<keyword evidence="7" id="KW-0479">Metal-binding</keyword>
<evidence type="ECO:0000256" key="9">
    <source>
        <dbReference type="ARBA" id="ARBA00022786"/>
    </source>
</evidence>
<dbReference type="GO" id="GO:0061630">
    <property type="term" value="F:ubiquitin protein ligase activity"/>
    <property type="evidence" value="ECO:0007669"/>
    <property type="project" value="UniProtKB-EC"/>
</dbReference>
<dbReference type="AlphaFoldDB" id="A0AA41RPI6"/>
<reference evidence="16" key="1">
    <citation type="submission" date="2022-03" db="EMBL/GenBank/DDBJ databases">
        <title>A functionally conserved STORR gene fusion in Papaver species that diverged 16.8 million years ago.</title>
        <authorList>
            <person name="Catania T."/>
        </authorList>
    </citation>
    <scope>NUCLEOTIDE SEQUENCE</scope>
    <source>
        <strain evidence="16">S-191538</strain>
    </source>
</reference>
<evidence type="ECO:0000313" key="17">
    <source>
        <dbReference type="Proteomes" id="UP001177140"/>
    </source>
</evidence>
<evidence type="ECO:0000256" key="2">
    <source>
        <dbReference type="ARBA" id="ARBA00004141"/>
    </source>
</evidence>
<organism evidence="16 17">
    <name type="scientific">Papaver nudicaule</name>
    <name type="common">Iceland poppy</name>
    <dbReference type="NCBI Taxonomy" id="74823"/>
    <lineage>
        <taxon>Eukaryota</taxon>
        <taxon>Viridiplantae</taxon>
        <taxon>Streptophyta</taxon>
        <taxon>Embryophyta</taxon>
        <taxon>Tracheophyta</taxon>
        <taxon>Spermatophyta</taxon>
        <taxon>Magnoliopsida</taxon>
        <taxon>Ranunculales</taxon>
        <taxon>Papaveraceae</taxon>
        <taxon>Papaveroideae</taxon>
        <taxon>Papaver</taxon>
    </lineage>
</organism>
<keyword evidence="11 14" id="KW-1133">Transmembrane helix</keyword>
<gene>
    <name evidence="16" type="ORF">MKW94_010150</name>
</gene>
<evidence type="ECO:0000256" key="13">
    <source>
        <dbReference type="SAM" id="MobiDB-lite"/>
    </source>
</evidence>
<dbReference type="Gene3D" id="3.30.40.10">
    <property type="entry name" value="Zinc/RING finger domain, C3HC4 (zinc finger)"/>
    <property type="match status" value="1"/>
</dbReference>
<dbReference type="InterPro" id="IPR013083">
    <property type="entry name" value="Znf_RING/FYVE/PHD"/>
</dbReference>
<dbReference type="PANTHER" id="PTHR13145:SF0">
    <property type="entry name" value="E3 UBIQUITIN-PROTEIN LIGASE MARCHF6"/>
    <property type="match status" value="1"/>
</dbReference>
<dbReference type="GO" id="GO:0036503">
    <property type="term" value="P:ERAD pathway"/>
    <property type="evidence" value="ECO:0007669"/>
    <property type="project" value="TreeGrafter"/>
</dbReference>
<evidence type="ECO:0000256" key="5">
    <source>
        <dbReference type="ARBA" id="ARBA00022679"/>
    </source>
</evidence>
<protein>
    <recommendedName>
        <fullName evidence="4">RING-type E3 ubiquitin transferase</fullName>
        <ecNumber evidence="4">2.3.2.27</ecNumber>
    </recommendedName>
</protein>
<feature type="transmembrane region" description="Helical" evidence="14">
    <location>
        <begin position="349"/>
        <end position="370"/>
    </location>
</feature>
<accession>A0AA41RPI6</accession>
<dbReference type="SMART" id="SM00744">
    <property type="entry name" value="RINGv"/>
    <property type="match status" value="1"/>
</dbReference>
<comment type="pathway">
    <text evidence="3">Protein modification; protein ubiquitination.</text>
</comment>
<evidence type="ECO:0000256" key="4">
    <source>
        <dbReference type="ARBA" id="ARBA00012483"/>
    </source>
</evidence>
<comment type="catalytic activity">
    <reaction evidence="1">
        <text>S-ubiquitinyl-[E2 ubiquitin-conjugating enzyme]-L-cysteine + [acceptor protein]-L-lysine = [E2 ubiquitin-conjugating enzyme]-L-cysteine + N(6)-ubiquitinyl-[acceptor protein]-L-lysine.</text>
        <dbReference type="EC" id="2.3.2.27"/>
    </reaction>
</comment>
<evidence type="ECO:0000256" key="11">
    <source>
        <dbReference type="ARBA" id="ARBA00022989"/>
    </source>
</evidence>
<dbReference type="PROSITE" id="PS51292">
    <property type="entry name" value="ZF_RING_CH"/>
    <property type="match status" value="1"/>
</dbReference>
<evidence type="ECO:0000313" key="16">
    <source>
        <dbReference type="EMBL" id="MCL7022321.1"/>
    </source>
</evidence>
<feature type="transmembrane region" description="Helical" evidence="14">
    <location>
        <begin position="382"/>
        <end position="403"/>
    </location>
</feature>
<feature type="transmembrane region" description="Helical" evidence="14">
    <location>
        <begin position="457"/>
        <end position="480"/>
    </location>
</feature>
<feature type="transmembrane region" description="Helical" evidence="14">
    <location>
        <begin position="205"/>
        <end position="227"/>
    </location>
</feature>